<gene>
    <name evidence="2" type="ORF">LAESUDRAFT_660025</name>
</gene>
<dbReference type="InterPro" id="IPR016181">
    <property type="entry name" value="Acyl_CoA_acyltransferase"/>
</dbReference>
<dbReference type="OrthoDB" id="41238at2759"/>
<dbReference type="Proteomes" id="UP000076871">
    <property type="component" value="Unassembled WGS sequence"/>
</dbReference>
<dbReference type="SUPFAM" id="SSF55729">
    <property type="entry name" value="Acyl-CoA N-acyltransferases (Nat)"/>
    <property type="match status" value="1"/>
</dbReference>
<proteinExistence type="predicted"/>
<dbReference type="InParanoid" id="A0A165CQL6"/>
<protein>
    <submittedName>
        <fullName evidence="2">Acyl-CoA N-acyltransferase</fullName>
    </submittedName>
</protein>
<keyword evidence="2" id="KW-0808">Transferase</keyword>
<sequence>MSPPFVNKYTPPPPDALPDVDALLSSTEPYDINFALPLHLDTLSCPTVRLTPFVPALHAKEFWDNVESRADELFKYYPFLPGSLPEYLRIIESYRQNPEWLPFAVYDRTKNGPGGDGALAGMVMLINTAAAHLRTEIGFMIIFPEFHHTHVARTAVALLLRYCLQTPTASPPGLGFRRVHWSVHPSNKPSIGLAKKTGFKEEGVLRWMFVLPDVETLQKAGWEVKRKGQEVEGYGRHSLWLSHCWDDWENGGRELCESIIEGLVKPTRAAA</sequence>
<evidence type="ECO:0000259" key="1">
    <source>
        <dbReference type="PROSITE" id="PS51186"/>
    </source>
</evidence>
<name>A0A165CQL6_9APHY</name>
<feature type="domain" description="N-acetyltransferase" evidence="1">
    <location>
        <begin position="74"/>
        <end position="228"/>
    </location>
</feature>
<evidence type="ECO:0000313" key="2">
    <source>
        <dbReference type="EMBL" id="KZT03244.1"/>
    </source>
</evidence>
<dbReference type="PANTHER" id="PTHR43441">
    <property type="entry name" value="RIBOSOMAL-PROTEIN-SERINE ACETYLTRANSFERASE"/>
    <property type="match status" value="1"/>
</dbReference>
<dbReference type="RefSeq" id="XP_040760984.1">
    <property type="nucleotide sequence ID" value="XM_040904842.1"/>
</dbReference>
<dbReference type="GO" id="GO:0008999">
    <property type="term" value="F:protein-N-terminal-alanine acetyltransferase activity"/>
    <property type="evidence" value="ECO:0007669"/>
    <property type="project" value="TreeGrafter"/>
</dbReference>
<evidence type="ECO:0000313" key="3">
    <source>
        <dbReference type="Proteomes" id="UP000076871"/>
    </source>
</evidence>
<dbReference type="GeneID" id="63821872"/>
<dbReference type="Pfam" id="PF13302">
    <property type="entry name" value="Acetyltransf_3"/>
    <property type="match status" value="1"/>
</dbReference>
<dbReference type="EMBL" id="KV427645">
    <property type="protein sequence ID" value="KZT03244.1"/>
    <property type="molecule type" value="Genomic_DNA"/>
</dbReference>
<keyword evidence="2" id="KW-0012">Acyltransferase</keyword>
<dbReference type="InterPro" id="IPR000182">
    <property type="entry name" value="GNAT_dom"/>
</dbReference>
<dbReference type="InterPro" id="IPR051908">
    <property type="entry name" value="Ribosomal_N-acetyltransferase"/>
</dbReference>
<reference evidence="2 3" key="1">
    <citation type="journal article" date="2016" name="Mol. Biol. Evol.">
        <title>Comparative Genomics of Early-Diverging Mushroom-Forming Fungi Provides Insights into the Origins of Lignocellulose Decay Capabilities.</title>
        <authorList>
            <person name="Nagy L.G."/>
            <person name="Riley R."/>
            <person name="Tritt A."/>
            <person name="Adam C."/>
            <person name="Daum C."/>
            <person name="Floudas D."/>
            <person name="Sun H."/>
            <person name="Yadav J.S."/>
            <person name="Pangilinan J."/>
            <person name="Larsson K.H."/>
            <person name="Matsuura K."/>
            <person name="Barry K."/>
            <person name="Labutti K."/>
            <person name="Kuo R."/>
            <person name="Ohm R.A."/>
            <person name="Bhattacharya S.S."/>
            <person name="Shirouzu T."/>
            <person name="Yoshinaga Y."/>
            <person name="Martin F.M."/>
            <person name="Grigoriev I.V."/>
            <person name="Hibbett D.S."/>
        </authorList>
    </citation>
    <scope>NUCLEOTIDE SEQUENCE [LARGE SCALE GENOMIC DNA]</scope>
    <source>
        <strain evidence="2 3">93-53</strain>
    </source>
</reference>
<accession>A0A165CQL6</accession>
<dbReference type="PANTHER" id="PTHR43441:SF5">
    <property type="entry name" value="FAMILY ACETYLTRANSFERASE, PUTATIVE-RELATED"/>
    <property type="match status" value="1"/>
</dbReference>
<dbReference type="AlphaFoldDB" id="A0A165CQL6"/>
<dbReference type="PROSITE" id="PS51186">
    <property type="entry name" value="GNAT"/>
    <property type="match status" value="1"/>
</dbReference>
<organism evidence="2 3">
    <name type="scientific">Laetiporus sulphureus 93-53</name>
    <dbReference type="NCBI Taxonomy" id="1314785"/>
    <lineage>
        <taxon>Eukaryota</taxon>
        <taxon>Fungi</taxon>
        <taxon>Dikarya</taxon>
        <taxon>Basidiomycota</taxon>
        <taxon>Agaricomycotina</taxon>
        <taxon>Agaricomycetes</taxon>
        <taxon>Polyporales</taxon>
        <taxon>Laetiporus</taxon>
    </lineage>
</organism>
<dbReference type="GO" id="GO:1990189">
    <property type="term" value="F:protein N-terminal-serine acetyltransferase activity"/>
    <property type="evidence" value="ECO:0007669"/>
    <property type="project" value="TreeGrafter"/>
</dbReference>
<dbReference type="Gene3D" id="3.40.630.30">
    <property type="match status" value="1"/>
</dbReference>
<keyword evidence="3" id="KW-1185">Reference proteome</keyword>